<keyword evidence="1" id="KW-0808">Transferase</keyword>
<feature type="domain" description="N-acetyltransferase" evidence="3">
    <location>
        <begin position="117"/>
        <end position="250"/>
    </location>
</feature>
<evidence type="ECO:0000259" key="3">
    <source>
        <dbReference type="PROSITE" id="PS51186"/>
    </source>
</evidence>
<dbReference type="CDD" id="cd04301">
    <property type="entry name" value="NAT_SF"/>
    <property type="match status" value="1"/>
</dbReference>
<sequence length="250" mass="27634">MNAILQARNLNNLTNLWKKLGAQPPAFVSDSTDIFQSPSWPNRCWLDAFASSDRVSHFTGQIKHFPVRIMVPVWGINTQQDEELEAELRLQGFAPTLLQTGMYLDLNESSNTSENGLTIYKVTTPTQVTEWTRVASAAFGYAIDETVIARLPGQADIELLLVNEKNQPQAIATALLFATGDTIGVHMVGVAPHGRGKGIAMQLMQFIIGQAKQQGYAYMTLQASPAGEGIYRKLGFQQQFVMRSFKRTPG</sequence>
<dbReference type="InterPro" id="IPR050680">
    <property type="entry name" value="YpeA/RimI_acetyltransf"/>
</dbReference>
<dbReference type="Proteomes" id="UP000652567">
    <property type="component" value="Unassembled WGS sequence"/>
</dbReference>
<dbReference type="InterPro" id="IPR016181">
    <property type="entry name" value="Acyl_CoA_acyltransferase"/>
</dbReference>
<organism evidence="4 5">
    <name type="scientific">Cellvibrio polysaccharolyticus</name>
    <dbReference type="NCBI Taxonomy" id="2082724"/>
    <lineage>
        <taxon>Bacteria</taxon>
        <taxon>Pseudomonadati</taxon>
        <taxon>Pseudomonadota</taxon>
        <taxon>Gammaproteobacteria</taxon>
        <taxon>Cellvibrionales</taxon>
        <taxon>Cellvibrionaceae</taxon>
        <taxon>Cellvibrio</taxon>
    </lineage>
</organism>
<dbReference type="EMBL" id="PRDL01000001">
    <property type="protein sequence ID" value="MBE8718267.1"/>
    <property type="molecule type" value="Genomic_DNA"/>
</dbReference>
<accession>A0A928V4T4</accession>
<protein>
    <submittedName>
        <fullName evidence="4">GNAT family N-acetyltransferase</fullName>
    </submittedName>
</protein>
<name>A0A928V4T4_9GAMM</name>
<dbReference type="InterPro" id="IPR000182">
    <property type="entry name" value="GNAT_dom"/>
</dbReference>
<dbReference type="GO" id="GO:0016747">
    <property type="term" value="F:acyltransferase activity, transferring groups other than amino-acyl groups"/>
    <property type="evidence" value="ECO:0007669"/>
    <property type="project" value="InterPro"/>
</dbReference>
<dbReference type="Pfam" id="PF13508">
    <property type="entry name" value="Acetyltransf_7"/>
    <property type="match status" value="1"/>
</dbReference>
<dbReference type="Gene3D" id="3.40.630.30">
    <property type="match status" value="1"/>
</dbReference>
<keyword evidence="5" id="KW-1185">Reference proteome</keyword>
<proteinExistence type="predicted"/>
<evidence type="ECO:0000313" key="4">
    <source>
        <dbReference type="EMBL" id="MBE8718267.1"/>
    </source>
</evidence>
<evidence type="ECO:0000313" key="5">
    <source>
        <dbReference type="Proteomes" id="UP000652567"/>
    </source>
</evidence>
<keyword evidence="2" id="KW-0012">Acyltransferase</keyword>
<evidence type="ECO:0000256" key="1">
    <source>
        <dbReference type="ARBA" id="ARBA00022679"/>
    </source>
</evidence>
<dbReference type="PROSITE" id="PS51186">
    <property type="entry name" value="GNAT"/>
    <property type="match status" value="1"/>
</dbReference>
<dbReference type="RefSeq" id="WP_193910686.1">
    <property type="nucleotide sequence ID" value="NZ_PRDL01000001.1"/>
</dbReference>
<dbReference type="PANTHER" id="PTHR43420">
    <property type="entry name" value="ACETYLTRANSFERASE"/>
    <property type="match status" value="1"/>
</dbReference>
<dbReference type="SUPFAM" id="SSF55729">
    <property type="entry name" value="Acyl-CoA N-acyltransferases (Nat)"/>
    <property type="match status" value="1"/>
</dbReference>
<dbReference type="PANTHER" id="PTHR43420:SF51">
    <property type="entry name" value="PEPTIDYL-LYSINE N-ACETYLTRANSFERASE YIAC"/>
    <property type="match status" value="1"/>
</dbReference>
<comment type="caution">
    <text evidence="4">The sequence shown here is derived from an EMBL/GenBank/DDBJ whole genome shotgun (WGS) entry which is preliminary data.</text>
</comment>
<reference evidence="4" key="1">
    <citation type="submission" date="2018-07" db="EMBL/GenBank/DDBJ databases">
        <title>Genome assembly of strain Ka43.</title>
        <authorList>
            <person name="Kukolya J."/>
            <person name="Nagy I."/>
            <person name="Horvath B."/>
            <person name="Toth A."/>
        </authorList>
    </citation>
    <scope>NUCLEOTIDE SEQUENCE</scope>
    <source>
        <strain evidence="4">KB43</strain>
    </source>
</reference>
<gene>
    <name evidence="4" type="ORF">C4F51_13815</name>
</gene>
<dbReference type="AlphaFoldDB" id="A0A928V4T4"/>
<evidence type="ECO:0000256" key="2">
    <source>
        <dbReference type="ARBA" id="ARBA00023315"/>
    </source>
</evidence>